<dbReference type="PANTHER" id="PTHR34811:SF1">
    <property type="entry name" value="MATURASE K"/>
    <property type="match status" value="1"/>
</dbReference>
<sequence length="519" mass="62915">MNLVSKNNELKQGFYSLFFLEIFYTRVSINTNNHIVQIGKIKQSKLIHLNKIFHYLLIKRFIRKIRQQSYSYNYLSEFSTHEIKLYFQYKNRFYSFIIENVLFLMLDMIWQHQKKRKKDTSILIQRSMQSAFPFLEQKTAHCIWIMQGKMQVFPLIHQFNSFLFLLYERIRDKIFLNLLKNILNFNKKLFIETFYCNKFDFIQLPISIFFRDLYINEIDSFIAYHIIKTRKLAYFVNPNQTIDDFSFIQKNHILGNIQRNKKYISFLSWLASNFFYSIYGNIHYVRRNFSFLIAFQAGKYYSRFWKYNCKKLMQLKLGFPCSLDSLYLRSLFNQNFLFLGYRILNQFWKKNFKIRGFSWSRSILFFLKGRRISTKMPVSNLIHSLSLVDLCNIQGYPIHKATWSVLNDEKIINIFYKLWKNILLYYSGCSNRRDLGKIQYILECSCMKTLAFKHKSSITSTWKKYNKYLSFLSLVQNRNKNSKISVDLYLLFQKTNPFWLLVLELYTIQDSISFFILID</sequence>
<evidence type="ECO:0000256" key="3">
    <source>
        <dbReference type="ARBA" id="ARBA00022640"/>
    </source>
</evidence>
<comment type="similarity">
    <text evidence="2">Belongs to the intron maturase 2 family. MatK subfamily.</text>
</comment>
<dbReference type="InterPro" id="IPR024937">
    <property type="entry name" value="Domain_X"/>
</dbReference>
<feature type="domain" description="Domain X" evidence="8">
    <location>
        <begin position="371"/>
        <end position="496"/>
    </location>
</feature>
<evidence type="ECO:0000256" key="7">
    <source>
        <dbReference type="RuleBase" id="RU004226"/>
    </source>
</evidence>
<name>Q7YKX9_LYCBR</name>
<dbReference type="InterPro" id="IPR002866">
    <property type="entry name" value="Maturase_MatK"/>
</dbReference>
<evidence type="ECO:0000259" key="9">
    <source>
        <dbReference type="Pfam" id="PF01824"/>
    </source>
</evidence>
<evidence type="ECO:0000313" key="10">
    <source>
        <dbReference type="EMBL" id="AAO39159.1"/>
    </source>
</evidence>
<organism evidence="10">
    <name type="scientific">Lychnothamnus barbatus</name>
    <name type="common">Green alga</name>
    <dbReference type="NCBI Taxonomy" id="40815"/>
    <lineage>
        <taxon>Eukaryota</taxon>
        <taxon>Viridiplantae</taxon>
        <taxon>Streptophyta</taxon>
        <taxon>Charophyceae</taxon>
        <taxon>Charales</taxon>
        <taxon>Characeae</taxon>
        <taxon>Lychnothamnus</taxon>
    </lineage>
</organism>
<evidence type="ECO:0000256" key="6">
    <source>
        <dbReference type="ARBA" id="ARBA00022884"/>
    </source>
</evidence>
<keyword evidence="4" id="KW-0507">mRNA processing</keyword>
<dbReference type="GO" id="GO:0006397">
    <property type="term" value="P:mRNA processing"/>
    <property type="evidence" value="ECO:0007669"/>
    <property type="project" value="UniProtKB-KW"/>
</dbReference>
<evidence type="ECO:0000256" key="4">
    <source>
        <dbReference type="ARBA" id="ARBA00022664"/>
    </source>
</evidence>
<dbReference type="Pfam" id="PF01348">
    <property type="entry name" value="Intron_maturas2"/>
    <property type="match status" value="1"/>
</dbReference>
<dbReference type="GO" id="GO:0009507">
    <property type="term" value="C:chloroplast"/>
    <property type="evidence" value="ECO:0007669"/>
    <property type="project" value="InterPro"/>
</dbReference>
<evidence type="ECO:0000256" key="1">
    <source>
        <dbReference type="ARBA" id="ARBA00004474"/>
    </source>
</evidence>
<reference evidence="10" key="1">
    <citation type="journal article" date="2003" name="Am. J. Bot.">
        <title>Occurrence of matK in a trnK group II intron in charophyte green algae and phylogeny of the Characeae.</title>
        <authorList>
            <person name="Sanders E.R."/>
            <person name="Karol K.G."/>
            <person name="McCourt R.M."/>
        </authorList>
    </citation>
    <scope>NUCLEOTIDE SEQUENCE</scope>
    <source>
        <strain evidence="10">F159</strain>
    </source>
</reference>
<evidence type="ECO:0000259" key="8">
    <source>
        <dbReference type="Pfam" id="PF01348"/>
    </source>
</evidence>
<evidence type="ECO:0000256" key="5">
    <source>
        <dbReference type="ARBA" id="ARBA00022694"/>
    </source>
</evidence>
<dbReference type="Pfam" id="PF01824">
    <property type="entry name" value="MatK_N"/>
    <property type="match status" value="1"/>
</dbReference>
<keyword evidence="5" id="KW-0819">tRNA processing</keyword>
<geneLocation type="chloroplast" evidence="10"/>
<keyword evidence="3 7" id="KW-0934">Plastid</keyword>
<dbReference type="InterPro" id="IPR024942">
    <property type="entry name" value="Maturase_MatK_N"/>
</dbReference>
<dbReference type="EMBL" id="AY170448">
    <property type="protein sequence ID" value="AAO39159.1"/>
    <property type="molecule type" value="Genomic_DNA"/>
</dbReference>
<accession>Q7YKX9</accession>
<comment type="subcellular location">
    <subcellularLocation>
        <location evidence="1">Plastid</location>
    </subcellularLocation>
</comment>
<evidence type="ECO:0000256" key="2">
    <source>
        <dbReference type="ARBA" id="ARBA00006621"/>
    </source>
</evidence>
<dbReference type="AlphaFoldDB" id="Q7YKX9"/>
<comment type="function">
    <text evidence="7">Usually encoded in the trnK tRNA gene intron. Probably assists in splicing its own and other chloroplast group II introns.</text>
</comment>
<keyword evidence="6" id="KW-0694">RNA-binding</keyword>
<dbReference type="GO" id="GO:0003723">
    <property type="term" value="F:RNA binding"/>
    <property type="evidence" value="ECO:0007669"/>
    <property type="project" value="UniProtKB-KW"/>
</dbReference>
<dbReference type="GO" id="GO:0008033">
    <property type="term" value="P:tRNA processing"/>
    <property type="evidence" value="ECO:0007669"/>
    <property type="project" value="UniProtKB-KW"/>
</dbReference>
<proteinExistence type="inferred from homology"/>
<feature type="domain" description="Maturase MatK N-terminal" evidence="9">
    <location>
        <begin position="11"/>
        <end position="340"/>
    </location>
</feature>
<protein>
    <submittedName>
        <fullName evidence="10">Maturase K</fullName>
    </submittedName>
</protein>
<keyword evidence="7 10" id="KW-0150">Chloroplast</keyword>
<dbReference type="PANTHER" id="PTHR34811">
    <property type="entry name" value="MATURASE K"/>
    <property type="match status" value="1"/>
</dbReference>
<gene>
    <name evidence="10" type="primary">matK</name>
</gene>